<gene>
    <name evidence="2" type="ORF">SAMN04488026_10072</name>
</gene>
<dbReference type="EMBL" id="FNEK01000007">
    <property type="protein sequence ID" value="SDI76660.1"/>
    <property type="molecule type" value="Genomic_DNA"/>
</dbReference>
<dbReference type="RefSeq" id="WP_093150743.1">
    <property type="nucleotide sequence ID" value="NZ_FNEK01000007.1"/>
</dbReference>
<accession>A0A1G8NAV0</accession>
<protein>
    <submittedName>
        <fullName evidence="2">Phosphopantetheine attachment site</fullName>
    </submittedName>
</protein>
<dbReference type="AlphaFoldDB" id="A0A1G8NAV0"/>
<feature type="domain" description="Carrier" evidence="1">
    <location>
        <begin position="2"/>
        <end position="81"/>
    </location>
</feature>
<evidence type="ECO:0000259" key="1">
    <source>
        <dbReference type="PROSITE" id="PS50075"/>
    </source>
</evidence>
<evidence type="ECO:0000313" key="2">
    <source>
        <dbReference type="EMBL" id="SDI76660.1"/>
    </source>
</evidence>
<dbReference type="Proteomes" id="UP000199382">
    <property type="component" value="Unassembled WGS sequence"/>
</dbReference>
<organism evidence="2 3">
    <name type="scientific">Aliiruegeria lutimaris</name>
    <dbReference type="NCBI Taxonomy" id="571298"/>
    <lineage>
        <taxon>Bacteria</taxon>
        <taxon>Pseudomonadati</taxon>
        <taxon>Pseudomonadota</taxon>
        <taxon>Alphaproteobacteria</taxon>
        <taxon>Rhodobacterales</taxon>
        <taxon>Roseobacteraceae</taxon>
        <taxon>Aliiruegeria</taxon>
    </lineage>
</organism>
<name>A0A1G8NAV0_9RHOB</name>
<dbReference type="STRING" id="571298.SAMN04488026_10072"/>
<keyword evidence="3" id="KW-1185">Reference proteome</keyword>
<evidence type="ECO:0000313" key="3">
    <source>
        <dbReference type="Proteomes" id="UP000199382"/>
    </source>
</evidence>
<dbReference type="InterPro" id="IPR009081">
    <property type="entry name" value="PP-bd_ACP"/>
</dbReference>
<dbReference type="OrthoDB" id="7508733at2"/>
<proteinExistence type="predicted"/>
<dbReference type="InterPro" id="IPR036736">
    <property type="entry name" value="ACP-like_sf"/>
</dbReference>
<dbReference type="Gene3D" id="1.10.1200.10">
    <property type="entry name" value="ACP-like"/>
    <property type="match status" value="1"/>
</dbReference>
<dbReference type="PROSITE" id="PS50075">
    <property type="entry name" value="CARRIER"/>
    <property type="match status" value="1"/>
</dbReference>
<dbReference type="SUPFAM" id="SSF47336">
    <property type="entry name" value="ACP-like"/>
    <property type="match status" value="1"/>
</dbReference>
<reference evidence="2 3" key="1">
    <citation type="submission" date="2016-10" db="EMBL/GenBank/DDBJ databases">
        <authorList>
            <person name="de Groot N.N."/>
        </authorList>
    </citation>
    <scope>NUCLEOTIDE SEQUENCE [LARGE SCALE GENOMIC DNA]</scope>
    <source>
        <strain evidence="2 3">DSM 25294</strain>
    </source>
</reference>
<sequence>MADTAQLAEKILEFLRDEIDDEDVALDAQTALFSDGLIDSFAMAGLIEFLEEETGKTIAQSDVVLENFDSIEKIVAFLSQD</sequence>